<dbReference type="EMBL" id="BTSX01000004">
    <property type="protein sequence ID" value="GMS96973.1"/>
    <property type="molecule type" value="Genomic_DNA"/>
</dbReference>
<dbReference type="Proteomes" id="UP001432027">
    <property type="component" value="Unassembled WGS sequence"/>
</dbReference>
<evidence type="ECO:0000313" key="1">
    <source>
        <dbReference type="EMBL" id="GMS96973.1"/>
    </source>
</evidence>
<proteinExistence type="predicted"/>
<dbReference type="AlphaFoldDB" id="A0AAV5TR66"/>
<comment type="caution">
    <text evidence="1">The sequence shown here is derived from an EMBL/GenBank/DDBJ whole genome shotgun (WGS) entry which is preliminary data.</text>
</comment>
<feature type="non-terminal residue" evidence="1">
    <location>
        <position position="142"/>
    </location>
</feature>
<accession>A0AAV5TR66</accession>
<evidence type="ECO:0000313" key="2">
    <source>
        <dbReference type="Proteomes" id="UP001432027"/>
    </source>
</evidence>
<organism evidence="1 2">
    <name type="scientific">Pristionchus entomophagus</name>
    <dbReference type="NCBI Taxonomy" id="358040"/>
    <lineage>
        <taxon>Eukaryota</taxon>
        <taxon>Metazoa</taxon>
        <taxon>Ecdysozoa</taxon>
        <taxon>Nematoda</taxon>
        <taxon>Chromadorea</taxon>
        <taxon>Rhabditida</taxon>
        <taxon>Rhabditina</taxon>
        <taxon>Diplogasteromorpha</taxon>
        <taxon>Diplogasteroidea</taxon>
        <taxon>Neodiplogasteridae</taxon>
        <taxon>Pristionchus</taxon>
    </lineage>
</organism>
<protein>
    <submittedName>
        <fullName evidence="1">Uncharacterized protein</fullName>
    </submittedName>
</protein>
<reference evidence="1" key="1">
    <citation type="submission" date="2023-10" db="EMBL/GenBank/DDBJ databases">
        <title>Genome assembly of Pristionchus species.</title>
        <authorList>
            <person name="Yoshida K."/>
            <person name="Sommer R.J."/>
        </authorList>
    </citation>
    <scope>NUCLEOTIDE SEQUENCE</scope>
    <source>
        <strain evidence="1">RS0144</strain>
    </source>
</reference>
<keyword evidence="2" id="KW-1185">Reference proteome</keyword>
<name>A0AAV5TR66_9BILA</name>
<gene>
    <name evidence="1" type="ORF">PENTCL1PPCAC_19148</name>
</gene>
<sequence length="142" mass="16323">MAQIRAPLAIVEEWWRKSNEYFYQSNDGIHSLHMKGFDAMVLLLSKSIDHNQIRRAMAVFDSEGRVSMQYEKSNAAPVRHVSYGFMESTHLTFLHLINKIDTLQSIIDGKIPKSHVDQNIQTDFVECNAMPINIGEMLNENL</sequence>